<dbReference type="PANTHER" id="PTHR30349:SF93">
    <property type="entry name" value="FELS-2 PROPHAGE PROTEIN"/>
    <property type="match status" value="1"/>
</dbReference>
<dbReference type="Gene3D" id="1.10.443.10">
    <property type="entry name" value="Intergrase catalytic core"/>
    <property type="match status" value="1"/>
</dbReference>
<evidence type="ECO:0000256" key="2">
    <source>
        <dbReference type="ARBA" id="ARBA00023172"/>
    </source>
</evidence>
<dbReference type="InterPro" id="IPR002104">
    <property type="entry name" value="Integrase_catalytic"/>
</dbReference>
<dbReference type="AlphaFoldDB" id="A0A379YCM1"/>
<dbReference type="CDD" id="cd00796">
    <property type="entry name" value="INT_Rci_Hp1_C"/>
    <property type="match status" value="1"/>
</dbReference>
<protein>
    <submittedName>
        <fullName evidence="4">Tyrosine recombinase XerD</fullName>
    </submittedName>
</protein>
<name>A0A379YCM1_9GAMM</name>
<feature type="domain" description="Tyr recombinase" evidence="3">
    <location>
        <begin position="160"/>
        <end position="318"/>
    </location>
</feature>
<accession>A0A379YCM1</accession>
<keyword evidence="2" id="KW-0233">DNA recombination</keyword>
<evidence type="ECO:0000259" key="3">
    <source>
        <dbReference type="PROSITE" id="PS51898"/>
    </source>
</evidence>
<organism evidence="4 5">
    <name type="scientific">Serratia quinivorans</name>
    <dbReference type="NCBI Taxonomy" id="137545"/>
    <lineage>
        <taxon>Bacteria</taxon>
        <taxon>Pseudomonadati</taxon>
        <taxon>Pseudomonadota</taxon>
        <taxon>Gammaproteobacteria</taxon>
        <taxon>Enterobacterales</taxon>
        <taxon>Yersiniaceae</taxon>
        <taxon>Serratia</taxon>
    </lineage>
</organism>
<dbReference type="InterPro" id="IPR013762">
    <property type="entry name" value="Integrase-like_cat_sf"/>
</dbReference>
<dbReference type="PANTHER" id="PTHR30349">
    <property type="entry name" value="PHAGE INTEGRASE-RELATED"/>
    <property type="match status" value="1"/>
</dbReference>
<dbReference type="SUPFAM" id="SSF56349">
    <property type="entry name" value="DNA breaking-rejoining enzymes"/>
    <property type="match status" value="1"/>
</dbReference>
<evidence type="ECO:0000256" key="1">
    <source>
        <dbReference type="ARBA" id="ARBA00022908"/>
    </source>
</evidence>
<reference evidence="4 5" key="1">
    <citation type="submission" date="2018-06" db="EMBL/GenBank/DDBJ databases">
        <authorList>
            <consortium name="Pathogen Informatics"/>
            <person name="Doyle S."/>
        </authorList>
    </citation>
    <scope>NUCLEOTIDE SEQUENCE [LARGE SCALE GENOMIC DNA]</scope>
    <source>
        <strain evidence="4 5">NCTC11544</strain>
    </source>
</reference>
<evidence type="ECO:0000313" key="5">
    <source>
        <dbReference type="Proteomes" id="UP000255529"/>
    </source>
</evidence>
<gene>
    <name evidence="4" type="primary">xerD_1</name>
    <name evidence="4" type="ORF">NCTC11544_00144</name>
</gene>
<proteinExistence type="predicted"/>
<dbReference type="Pfam" id="PF24624">
    <property type="entry name" value="Int_N"/>
    <property type="match status" value="1"/>
</dbReference>
<dbReference type="InterPro" id="IPR050090">
    <property type="entry name" value="Tyrosine_recombinase_XerCD"/>
</dbReference>
<dbReference type="EMBL" id="UGYN01000002">
    <property type="protein sequence ID" value="SUI43270.1"/>
    <property type="molecule type" value="Genomic_DNA"/>
</dbReference>
<dbReference type="Pfam" id="PF00589">
    <property type="entry name" value="Phage_integrase"/>
    <property type="match status" value="1"/>
</dbReference>
<dbReference type="PROSITE" id="PS51898">
    <property type="entry name" value="TYR_RECOMBINASE"/>
    <property type="match status" value="1"/>
</dbReference>
<sequence>MSIKSLGAEGYMVDLRPQGRTGKRVRKKFKTKSEAQQFERWVIATQNNKDWVDKPADQRLLTELIDLWFKHHGQNLKDGVKIEHKLQVMAAKMGNPKACQITRSFFSDYRVLRLAEGRKAKTVNLDQEKLGGVYSVLIELGLYHGEHPLKEMKKIKLPDQEMGFLTHDEIQQLLGQLEGDHLKAVKLCLATGARWGEVVKLRREEVIGSKATYLNTKNNKNRTVPISIELCKEITTGIKAGPLFTDLNYPYVRTRIKEVAPGLPAGQAVHVLRHTFASHFMMNGGNILALQRILGHSSILQTMVYAHFAPDYLEDAVRFNPLVNVKESVTHA</sequence>
<dbReference type="Proteomes" id="UP000255529">
    <property type="component" value="Unassembled WGS sequence"/>
</dbReference>
<dbReference type="GO" id="GO:0003677">
    <property type="term" value="F:DNA binding"/>
    <property type="evidence" value="ECO:0007669"/>
    <property type="project" value="InterPro"/>
</dbReference>
<dbReference type="InterPro" id="IPR011010">
    <property type="entry name" value="DNA_brk_join_enz"/>
</dbReference>
<dbReference type="GO" id="GO:0006310">
    <property type="term" value="P:DNA recombination"/>
    <property type="evidence" value="ECO:0007669"/>
    <property type="project" value="UniProtKB-KW"/>
</dbReference>
<dbReference type="InterPro" id="IPR057084">
    <property type="entry name" value="Int_N"/>
</dbReference>
<keyword evidence="1" id="KW-0229">DNA integration</keyword>
<evidence type="ECO:0000313" key="4">
    <source>
        <dbReference type="EMBL" id="SUI43270.1"/>
    </source>
</evidence>
<dbReference type="GO" id="GO:0015074">
    <property type="term" value="P:DNA integration"/>
    <property type="evidence" value="ECO:0007669"/>
    <property type="project" value="UniProtKB-KW"/>
</dbReference>
<dbReference type="RefSeq" id="WP_115182675.1">
    <property type="nucleotide sequence ID" value="NZ_CAMKUF010000001.1"/>
</dbReference>